<accession>A0A3E1K7H0</accession>
<evidence type="ECO:0000313" key="5">
    <source>
        <dbReference type="EMBL" id="RFF29931.1"/>
    </source>
</evidence>
<keyword evidence="3" id="KW-1015">Disulfide bond</keyword>
<dbReference type="PANTHER" id="PTHR11799">
    <property type="entry name" value="PARAOXONASE"/>
    <property type="match status" value="1"/>
</dbReference>
<comment type="caution">
    <text evidence="5">The sequence shown here is derived from an EMBL/GenBank/DDBJ whole genome shotgun (WGS) entry which is preliminary data.</text>
</comment>
<dbReference type="Proteomes" id="UP000260351">
    <property type="component" value="Unassembled WGS sequence"/>
</dbReference>
<keyword evidence="4" id="KW-0325">Glycoprotein</keyword>
<evidence type="ECO:0000256" key="3">
    <source>
        <dbReference type="ARBA" id="ARBA00023157"/>
    </source>
</evidence>
<dbReference type="InterPro" id="IPR051288">
    <property type="entry name" value="Serum_paraoxonase/arylesterase"/>
</dbReference>
<dbReference type="InterPro" id="IPR011042">
    <property type="entry name" value="6-blade_b-propeller_TolB-like"/>
</dbReference>
<protein>
    <recommendedName>
        <fullName evidence="7">Arylesterase</fullName>
    </recommendedName>
</protein>
<evidence type="ECO:0000313" key="6">
    <source>
        <dbReference type="Proteomes" id="UP000260351"/>
    </source>
</evidence>
<reference evidence="5 6" key="1">
    <citation type="submission" date="2018-08" db="EMBL/GenBank/DDBJ databases">
        <title>Wenzhouxiangella salilacus sp. nov., a novel bacterium isolated from a saline lake in Xinjiang Province, China.</title>
        <authorList>
            <person name="Han S."/>
        </authorList>
    </citation>
    <scope>NUCLEOTIDE SEQUENCE [LARGE SCALE GENOMIC DNA]</scope>
    <source>
        <strain evidence="5 6">XDB06</strain>
    </source>
</reference>
<dbReference type="OrthoDB" id="1158171at2"/>
<evidence type="ECO:0008006" key="7">
    <source>
        <dbReference type="Google" id="ProtNLM"/>
    </source>
</evidence>
<organism evidence="5 6">
    <name type="scientific">Wenzhouxiangella sediminis</name>
    <dbReference type="NCBI Taxonomy" id="1792836"/>
    <lineage>
        <taxon>Bacteria</taxon>
        <taxon>Pseudomonadati</taxon>
        <taxon>Pseudomonadota</taxon>
        <taxon>Gammaproteobacteria</taxon>
        <taxon>Chromatiales</taxon>
        <taxon>Wenzhouxiangellaceae</taxon>
        <taxon>Wenzhouxiangella</taxon>
    </lineage>
</organism>
<evidence type="ECO:0000256" key="1">
    <source>
        <dbReference type="ARBA" id="ARBA00008595"/>
    </source>
</evidence>
<dbReference type="GO" id="GO:0004064">
    <property type="term" value="F:arylesterase activity"/>
    <property type="evidence" value="ECO:0007669"/>
    <property type="project" value="InterPro"/>
</dbReference>
<name>A0A3E1K7H0_9GAMM</name>
<evidence type="ECO:0000256" key="2">
    <source>
        <dbReference type="ARBA" id="ARBA00022801"/>
    </source>
</evidence>
<dbReference type="Gene3D" id="2.120.10.30">
    <property type="entry name" value="TolB, C-terminal domain"/>
    <property type="match status" value="1"/>
</dbReference>
<dbReference type="PRINTS" id="PR01785">
    <property type="entry name" value="PARAOXONASE"/>
</dbReference>
<dbReference type="EMBL" id="QUZK01000041">
    <property type="protein sequence ID" value="RFF29931.1"/>
    <property type="molecule type" value="Genomic_DNA"/>
</dbReference>
<dbReference type="RefSeq" id="WP_116651165.1">
    <property type="nucleotide sequence ID" value="NZ_QUZK01000041.1"/>
</dbReference>
<dbReference type="AlphaFoldDB" id="A0A3E1K7H0"/>
<gene>
    <name evidence="5" type="ORF">DZC52_10880</name>
</gene>
<keyword evidence="2" id="KW-0378">Hydrolase</keyword>
<dbReference type="InterPro" id="IPR002640">
    <property type="entry name" value="Arylesterase"/>
</dbReference>
<keyword evidence="6" id="KW-1185">Reference proteome</keyword>
<evidence type="ECO:0000256" key="4">
    <source>
        <dbReference type="ARBA" id="ARBA00023180"/>
    </source>
</evidence>
<dbReference type="PANTHER" id="PTHR11799:SF12">
    <property type="entry name" value="PARAOXONASE-RELATED"/>
    <property type="match status" value="1"/>
</dbReference>
<sequence>MRKLILLIGVPVLLIAAYVLYLAVDAGEFRSVENLHPGECRRIAGVPGAEDITLHPERDLALVSSFNRRAAIAGDVRPGGIYAWALDGSMDSPVNLTPDAGKDFRPHGISLFVDDEGRGTLFVVNHPGESLFGDQPGKSAGPAHAVEVFDLQGQRLVHRETLAHESMISPNDIVAVDHERFYFTNDHGSAPGWQRTLEDYLRLGRANVVYFNGSEYREVADGLSYANGINLSTDGMRLYVAEVTHGRIRDYLRDLQDGSLEQLRRFDVGFGVDNIEVDPDNGDLLLGGHVKLLTFTRHAGDAEVLAPSQAARVRLHPEPRIETLFLDDGELISGASVATARDQTILIGSVFEPHMVVCRKGAG</sequence>
<dbReference type="SUPFAM" id="SSF63829">
    <property type="entry name" value="Calcium-dependent phosphotriesterase"/>
    <property type="match status" value="1"/>
</dbReference>
<proteinExistence type="inferred from homology"/>
<dbReference type="Pfam" id="PF01731">
    <property type="entry name" value="Arylesterase"/>
    <property type="match status" value="1"/>
</dbReference>
<comment type="similarity">
    <text evidence="1">Belongs to the paraoxonase family.</text>
</comment>